<comment type="caution">
    <text evidence="2">The sequence shown here is derived from an EMBL/GenBank/DDBJ whole genome shotgun (WGS) entry which is preliminary data.</text>
</comment>
<sequence length="84" mass="9478">MWIWHVGPVFIAVCANGLSLVRRSEVSETFQSFQVTTSAIHCNHCTTQAGRMSSRPAMRPRRHPRTLPLLPHNRLTITILADLS</sequence>
<keyword evidence="3" id="KW-1185">Reference proteome</keyword>
<evidence type="ECO:0000313" key="3">
    <source>
        <dbReference type="Proteomes" id="UP000324222"/>
    </source>
</evidence>
<keyword evidence="1" id="KW-0732">Signal</keyword>
<feature type="signal peptide" evidence="1">
    <location>
        <begin position="1"/>
        <end position="17"/>
    </location>
</feature>
<feature type="chain" id="PRO_5023035986" description="Secreted protein" evidence="1">
    <location>
        <begin position="18"/>
        <end position="84"/>
    </location>
</feature>
<proteinExistence type="predicted"/>
<dbReference type="Proteomes" id="UP000324222">
    <property type="component" value="Unassembled WGS sequence"/>
</dbReference>
<dbReference type="AlphaFoldDB" id="A0A5B7HDJ7"/>
<name>A0A5B7HDJ7_PORTR</name>
<evidence type="ECO:0008006" key="4">
    <source>
        <dbReference type="Google" id="ProtNLM"/>
    </source>
</evidence>
<protein>
    <recommendedName>
        <fullName evidence="4">Secreted protein</fullName>
    </recommendedName>
</protein>
<dbReference type="EMBL" id="VSRR010027221">
    <property type="protein sequence ID" value="MPC68066.1"/>
    <property type="molecule type" value="Genomic_DNA"/>
</dbReference>
<reference evidence="2 3" key="1">
    <citation type="submission" date="2019-05" db="EMBL/GenBank/DDBJ databases">
        <title>Another draft genome of Portunus trituberculatus and its Hox gene families provides insights of decapod evolution.</title>
        <authorList>
            <person name="Jeong J.-H."/>
            <person name="Song I."/>
            <person name="Kim S."/>
            <person name="Choi T."/>
            <person name="Kim D."/>
            <person name="Ryu S."/>
            <person name="Kim W."/>
        </authorList>
    </citation>
    <scope>NUCLEOTIDE SEQUENCE [LARGE SCALE GENOMIC DNA]</scope>
    <source>
        <tissue evidence="2">Muscle</tissue>
    </source>
</reference>
<organism evidence="2 3">
    <name type="scientific">Portunus trituberculatus</name>
    <name type="common">Swimming crab</name>
    <name type="synonym">Neptunus trituberculatus</name>
    <dbReference type="NCBI Taxonomy" id="210409"/>
    <lineage>
        <taxon>Eukaryota</taxon>
        <taxon>Metazoa</taxon>
        <taxon>Ecdysozoa</taxon>
        <taxon>Arthropoda</taxon>
        <taxon>Crustacea</taxon>
        <taxon>Multicrustacea</taxon>
        <taxon>Malacostraca</taxon>
        <taxon>Eumalacostraca</taxon>
        <taxon>Eucarida</taxon>
        <taxon>Decapoda</taxon>
        <taxon>Pleocyemata</taxon>
        <taxon>Brachyura</taxon>
        <taxon>Eubrachyura</taxon>
        <taxon>Portunoidea</taxon>
        <taxon>Portunidae</taxon>
        <taxon>Portuninae</taxon>
        <taxon>Portunus</taxon>
    </lineage>
</organism>
<evidence type="ECO:0000256" key="1">
    <source>
        <dbReference type="SAM" id="SignalP"/>
    </source>
</evidence>
<evidence type="ECO:0000313" key="2">
    <source>
        <dbReference type="EMBL" id="MPC68066.1"/>
    </source>
</evidence>
<gene>
    <name evidence="2" type="ORF">E2C01_062256</name>
</gene>
<accession>A0A5B7HDJ7</accession>